<dbReference type="Proteomes" id="UP000292855">
    <property type="component" value="Unassembled WGS sequence"/>
</dbReference>
<comment type="caution">
    <text evidence="2">The sequence shown here is derived from an EMBL/GenBank/DDBJ whole genome shotgun (WGS) entry which is preliminary data.</text>
</comment>
<reference evidence="2 3" key="1">
    <citation type="submission" date="2019-02" db="EMBL/GenBank/DDBJ databases">
        <authorList>
            <person name="Li Y."/>
        </authorList>
    </citation>
    <scope>NUCLEOTIDE SEQUENCE [LARGE SCALE GENOMIC DNA]</scope>
    <source>
        <strain evidence="2 3">30C10-4-7</strain>
    </source>
</reference>
<organism evidence="2 3">
    <name type="scientific">Sphingobacterium corticibacterium</name>
    <dbReference type="NCBI Taxonomy" id="2484746"/>
    <lineage>
        <taxon>Bacteria</taxon>
        <taxon>Pseudomonadati</taxon>
        <taxon>Bacteroidota</taxon>
        <taxon>Sphingobacteriia</taxon>
        <taxon>Sphingobacteriales</taxon>
        <taxon>Sphingobacteriaceae</taxon>
        <taxon>Sphingobacterium</taxon>
    </lineage>
</organism>
<feature type="transmembrane region" description="Helical" evidence="1">
    <location>
        <begin position="119"/>
        <end position="143"/>
    </location>
</feature>
<evidence type="ECO:0000313" key="3">
    <source>
        <dbReference type="Proteomes" id="UP000292855"/>
    </source>
</evidence>
<dbReference type="EMBL" id="SGIT01000001">
    <property type="protein sequence ID" value="RZF61457.1"/>
    <property type="molecule type" value="Genomic_DNA"/>
</dbReference>
<evidence type="ECO:0000256" key="1">
    <source>
        <dbReference type="SAM" id="Phobius"/>
    </source>
</evidence>
<sequence length="145" mass="16471">MNKETLDSLKQTLALDSAIDIGRFGIFYDSSESREDKYFIKANKEGLKMFAYQLLCASKDLEDQEKDNAFEKIALIPDGSAWIDKDSEISLFHVESPQLSKHLVPLITKETWKDRLSEIGCTLIVIFLFISLLVGIDAIFTYLTP</sequence>
<keyword evidence="1" id="KW-1133">Transmembrane helix</keyword>
<accession>A0A4Q6XXD0</accession>
<keyword evidence="3" id="KW-1185">Reference proteome</keyword>
<protein>
    <submittedName>
        <fullName evidence="2">Uncharacterized protein</fullName>
    </submittedName>
</protein>
<evidence type="ECO:0000313" key="2">
    <source>
        <dbReference type="EMBL" id="RZF61457.1"/>
    </source>
</evidence>
<dbReference type="AlphaFoldDB" id="A0A4Q6XXD0"/>
<dbReference type="RefSeq" id="WP_130139687.1">
    <property type="nucleotide sequence ID" value="NZ_SGIT01000001.1"/>
</dbReference>
<keyword evidence="1" id="KW-0812">Transmembrane</keyword>
<name>A0A4Q6XXD0_9SPHI</name>
<dbReference type="OrthoDB" id="1454326at2"/>
<gene>
    <name evidence="2" type="ORF">EWE74_01035</name>
</gene>
<proteinExistence type="predicted"/>
<keyword evidence="1" id="KW-0472">Membrane</keyword>